<proteinExistence type="predicted"/>
<keyword evidence="2" id="KW-1133">Transmembrane helix</keyword>
<feature type="region of interest" description="Disordered" evidence="1">
    <location>
        <begin position="121"/>
        <end position="142"/>
    </location>
</feature>
<accession>A0A9P6UP27</accession>
<dbReference type="EMBL" id="JAAAIP010000697">
    <property type="protein sequence ID" value="KAG0313556.1"/>
    <property type="molecule type" value="Genomic_DNA"/>
</dbReference>
<organism evidence="3 4">
    <name type="scientific">Dissophora globulifera</name>
    <dbReference type="NCBI Taxonomy" id="979702"/>
    <lineage>
        <taxon>Eukaryota</taxon>
        <taxon>Fungi</taxon>
        <taxon>Fungi incertae sedis</taxon>
        <taxon>Mucoromycota</taxon>
        <taxon>Mortierellomycotina</taxon>
        <taxon>Mortierellomycetes</taxon>
        <taxon>Mortierellales</taxon>
        <taxon>Mortierellaceae</taxon>
        <taxon>Dissophora</taxon>
    </lineage>
</organism>
<dbReference type="OrthoDB" id="3361196at2759"/>
<feature type="transmembrane region" description="Helical" evidence="2">
    <location>
        <begin position="155"/>
        <end position="175"/>
    </location>
</feature>
<dbReference type="Proteomes" id="UP000738325">
    <property type="component" value="Unassembled WGS sequence"/>
</dbReference>
<protein>
    <submittedName>
        <fullName evidence="3">Uncharacterized protein</fullName>
    </submittedName>
</protein>
<keyword evidence="2" id="KW-0472">Membrane</keyword>
<name>A0A9P6UP27_9FUNG</name>
<comment type="caution">
    <text evidence="3">The sequence shown here is derived from an EMBL/GenBank/DDBJ whole genome shotgun (WGS) entry which is preliminary data.</text>
</comment>
<evidence type="ECO:0000256" key="1">
    <source>
        <dbReference type="SAM" id="MobiDB-lite"/>
    </source>
</evidence>
<keyword evidence="2" id="KW-0812">Transmembrane</keyword>
<dbReference type="AlphaFoldDB" id="A0A9P6UP27"/>
<evidence type="ECO:0000256" key="2">
    <source>
        <dbReference type="SAM" id="Phobius"/>
    </source>
</evidence>
<evidence type="ECO:0000313" key="4">
    <source>
        <dbReference type="Proteomes" id="UP000738325"/>
    </source>
</evidence>
<gene>
    <name evidence="3" type="ORF">BGZ99_008747</name>
</gene>
<evidence type="ECO:0000313" key="3">
    <source>
        <dbReference type="EMBL" id="KAG0313556.1"/>
    </source>
</evidence>
<sequence>MGASGAGSQVQFPSTTSACLVCKPAFTDNPTCQLILDSIALGPTTFISNTTLAVCQCTPSFLSLYSNCVQCFTETNQVDLVFGSSQVPTQASLDTYCRSFSAQQPQQQQASSGVTVTKTVTKTSSTTATHSPTSSPSNPSSATAVKVYNGKGQPVGAAIMVYTAVTMLALAYFSVLS</sequence>
<keyword evidence="4" id="KW-1185">Reference proteome</keyword>
<reference evidence="3" key="1">
    <citation type="journal article" date="2020" name="Fungal Divers.">
        <title>Resolving the Mortierellaceae phylogeny through synthesis of multi-gene phylogenetics and phylogenomics.</title>
        <authorList>
            <person name="Vandepol N."/>
            <person name="Liber J."/>
            <person name="Desiro A."/>
            <person name="Na H."/>
            <person name="Kennedy M."/>
            <person name="Barry K."/>
            <person name="Grigoriev I.V."/>
            <person name="Miller A.N."/>
            <person name="O'Donnell K."/>
            <person name="Stajich J.E."/>
            <person name="Bonito G."/>
        </authorList>
    </citation>
    <scope>NUCLEOTIDE SEQUENCE</scope>
    <source>
        <strain evidence="3">REB-010B</strain>
    </source>
</reference>